<evidence type="ECO:0000313" key="1">
    <source>
        <dbReference type="EMBL" id="AMD01552.1"/>
    </source>
</evidence>
<dbReference type="Proteomes" id="UP000063387">
    <property type="component" value="Chromosome"/>
</dbReference>
<dbReference type="PATRIC" id="fig|507626.3.peg.2490"/>
<evidence type="ECO:0000313" key="2">
    <source>
        <dbReference type="Proteomes" id="UP000063387"/>
    </source>
</evidence>
<organism evidence="1 2">
    <name type="scientific">Halomonas chromatireducens</name>
    <dbReference type="NCBI Taxonomy" id="507626"/>
    <lineage>
        <taxon>Bacteria</taxon>
        <taxon>Pseudomonadati</taxon>
        <taxon>Pseudomonadota</taxon>
        <taxon>Gammaproteobacteria</taxon>
        <taxon>Oceanospirillales</taxon>
        <taxon>Halomonadaceae</taxon>
        <taxon>Halomonas</taxon>
    </lineage>
</organism>
<name>A0A125R0A2_9GAMM</name>
<proteinExistence type="predicted"/>
<dbReference type="AlphaFoldDB" id="A0A125R0A2"/>
<dbReference type="EMBL" id="CP014226">
    <property type="protein sequence ID" value="AMD01552.1"/>
    <property type="molecule type" value="Genomic_DNA"/>
</dbReference>
<dbReference type="KEGG" id="hco:LOKO_02492"/>
<gene>
    <name evidence="1" type="ORF">LOKO_02492</name>
</gene>
<protein>
    <submittedName>
        <fullName evidence="1">Uncharacterized protein</fullName>
    </submittedName>
</protein>
<reference evidence="1 2" key="2">
    <citation type="submission" date="2016-02" db="EMBL/GenBank/DDBJ databases">
        <authorList>
            <person name="Wen L."/>
            <person name="He K."/>
            <person name="Yang H."/>
        </authorList>
    </citation>
    <scope>NUCLEOTIDE SEQUENCE [LARGE SCALE GENOMIC DNA]</scope>
    <source>
        <strain evidence="1 2">AGD 8-3</strain>
    </source>
</reference>
<sequence>MATMPDSLLENAMDEISEHALVLQKLGLRLLDIDSETANTALAVAHELWEIQTNLGDGRQVKFDTWPRKL</sequence>
<reference evidence="1 2" key="1">
    <citation type="journal article" date="2016" name="Genome Announc.">
        <title>Draft Genome Sequence of 'Halomonas chromatireducens' Strain AGD 8-3, a Haloalkaliphilic Chromate- and Selenite-Reducing Gammaproteobacterium.</title>
        <authorList>
            <person name="Sharko F.S."/>
            <person name="Shapovalova A.A."/>
            <person name="Tsygankova S.V."/>
            <person name="Komova A.V."/>
            <person name="Boulygina E.S."/>
            <person name="Teslyuk A.B."/>
            <person name="Gotovtsev P.M."/>
            <person name="Namsaraev Z.B."/>
            <person name="Khijniak T.V."/>
            <person name="Nedoluzhko A.V."/>
            <person name="Vasilov R.G."/>
        </authorList>
    </citation>
    <scope>NUCLEOTIDE SEQUENCE [LARGE SCALE GENOMIC DNA]</scope>
    <source>
        <strain evidence="1 2">AGD 8-3</strain>
    </source>
</reference>
<accession>A0A125R0A2</accession>
<keyword evidence="2" id="KW-1185">Reference proteome</keyword>